<dbReference type="AlphaFoldDB" id="A0A545UCZ3"/>
<dbReference type="CDD" id="cd07988">
    <property type="entry name" value="LPLAT_ABO13168-like"/>
    <property type="match status" value="1"/>
</dbReference>
<dbReference type="Pfam" id="PF01553">
    <property type="entry name" value="Acyltransferase"/>
    <property type="match status" value="1"/>
</dbReference>
<protein>
    <submittedName>
        <fullName evidence="5">Acyltransferase</fullName>
    </submittedName>
</protein>
<dbReference type="SMART" id="SM00563">
    <property type="entry name" value="PlsC"/>
    <property type="match status" value="1"/>
</dbReference>
<dbReference type="EMBL" id="VIKS01000008">
    <property type="protein sequence ID" value="TQV87339.1"/>
    <property type="molecule type" value="Genomic_DNA"/>
</dbReference>
<feature type="domain" description="Phospholipid/glycerol acyltransferase" evidence="4">
    <location>
        <begin position="28"/>
        <end position="140"/>
    </location>
</feature>
<dbReference type="PANTHER" id="PTHR10434:SF9">
    <property type="entry name" value="PHOSPHOLIPID_GLYCEROL ACYLTRANSFERASE DOMAIN-CONTAINING PROTEIN"/>
    <property type="match status" value="1"/>
</dbReference>
<dbReference type="PANTHER" id="PTHR10434">
    <property type="entry name" value="1-ACYL-SN-GLYCEROL-3-PHOSPHATE ACYLTRANSFERASE"/>
    <property type="match status" value="1"/>
</dbReference>
<evidence type="ECO:0000259" key="4">
    <source>
        <dbReference type="SMART" id="SM00563"/>
    </source>
</evidence>
<keyword evidence="3 5" id="KW-0012">Acyltransferase</keyword>
<organism evidence="5 6">
    <name type="scientific">Aliikangiella coralliicola</name>
    <dbReference type="NCBI Taxonomy" id="2592383"/>
    <lineage>
        <taxon>Bacteria</taxon>
        <taxon>Pseudomonadati</taxon>
        <taxon>Pseudomonadota</taxon>
        <taxon>Gammaproteobacteria</taxon>
        <taxon>Oceanospirillales</taxon>
        <taxon>Pleioneaceae</taxon>
        <taxon>Aliikangiella</taxon>
    </lineage>
</organism>
<dbReference type="SUPFAM" id="SSF69593">
    <property type="entry name" value="Glycerol-3-phosphate (1)-acyltransferase"/>
    <property type="match status" value="1"/>
</dbReference>
<keyword evidence="6" id="KW-1185">Reference proteome</keyword>
<dbReference type="Proteomes" id="UP000315439">
    <property type="component" value="Unassembled WGS sequence"/>
</dbReference>
<dbReference type="GO" id="GO:0006654">
    <property type="term" value="P:phosphatidic acid biosynthetic process"/>
    <property type="evidence" value="ECO:0007669"/>
    <property type="project" value="TreeGrafter"/>
</dbReference>
<dbReference type="GO" id="GO:0003841">
    <property type="term" value="F:1-acylglycerol-3-phosphate O-acyltransferase activity"/>
    <property type="evidence" value="ECO:0007669"/>
    <property type="project" value="TreeGrafter"/>
</dbReference>
<dbReference type="InterPro" id="IPR002123">
    <property type="entry name" value="Plipid/glycerol_acylTrfase"/>
</dbReference>
<evidence type="ECO:0000256" key="2">
    <source>
        <dbReference type="ARBA" id="ARBA00022679"/>
    </source>
</evidence>
<evidence type="ECO:0000313" key="5">
    <source>
        <dbReference type="EMBL" id="TQV87339.1"/>
    </source>
</evidence>
<comment type="caution">
    <text evidence="5">The sequence shown here is derived from an EMBL/GenBank/DDBJ whole genome shotgun (WGS) entry which is preliminary data.</text>
</comment>
<gene>
    <name evidence="5" type="ORF">FLL46_12885</name>
</gene>
<evidence type="ECO:0000313" key="6">
    <source>
        <dbReference type="Proteomes" id="UP000315439"/>
    </source>
</evidence>
<proteinExistence type="predicted"/>
<sequence>MLAWLSRKILVLRGWTLIGQPPALNQYVAIVAPHTSNWDFFLFLLMKFSFRLKVSFIGKHTIFVWPIGWALRRLGGIPVNRSAKHNVVDTIVEAFNQNEKMIFAISPEGTRSYKDHWKSGFYHIALSAGVPVQTCFLDTTKKQIGFGPLVTLTGDKSKDLDEFQEIYHNKKGIKPELFSQIQFK</sequence>
<comment type="pathway">
    <text evidence="1">Lipid metabolism.</text>
</comment>
<name>A0A545UCZ3_9GAMM</name>
<accession>A0A545UCZ3</accession>
<reference evidence="5 6" key="1">
    <citation type="submission" date="2019-07" db="EMBL/GenBank/DDBJ databases">
        <title>Draft genome for Aliikangiella sp. M105.</title>
        <authorList>
            <person name="Wang G."/>
        </authorList>
    </citation>
    <scope>NUCLEOTIDE SEQUENCE [LARGE SCALE GENOMIC DNA]</scope>
    <source>
        <strain evidence="5 6">M105</strain>
    </source>
</reference>
<evidence type="ECO:0000256" key="3">
    <source>
        <dbReference type="ARBA" id="ARBA00023315"/>
    </source>
</evidence>
<dbReference type="RefSeq" id="WP_142893980.1">
    <property type="nucleotide sequence ID" value="NZ_ML660164.1"/>
</dbReference>
<keyword evidence="2 5" id="KW-0808">Transferase</keyword>
<evidence type="ECO:0000256" key="1">
    <source>
        <dbReference type="ARBA" id="ARBA00005189"/>
    </source>
</evidence>
<dbReference type="OrthoDB" id="9796839at2"/>